<accession>A0A5M7BWE2</accession>
<organism evidence="1 2">
    <name type="scientific">Saccharopolyspora hirsuta</name>
    <dbReference type="NCBI Taxonomy" id="1837"/>
    <lineage>
        <taxon>Bacteria</taxon>
        <taxon>Bacillati</taxon>
        <taxon>Actinomycetota</taxon>
        <taxon>Actinomycetes</taxon>
        <taxon>Pseudonocardiales</taxon>
        <taxon>Pseudonocardiaceae</taxon>
        <taxon>Saccharopolyspora</taxon>
    </lineage>
</organism>
<protein>
    <recommendedName>
        <fullName evidence="3">1,2-phenylacetyl-CoA epoxidase subunit A</fullName>
    </recommendedName>
</protein>
<dbReference type="Proteomes" id="UP000323946">
    <property type="component" value="Unassembled WGS sequence"/>
</dbReference>
<dbReference type="InterPro" id="IPR052703">
    <property type="entry name" value="Aromatic_CoA_ox/epox"/>
</dbReference>
<dbReference type="Gene3D" id="1.20.1260.10">
    <property type="match status" value="1"/>
</dbReference>
<name>A0A5M7BWE2_SACHI</name>
<gene>
    <name evidence="1" type="ORF">F1721_12880</name>
</gene>
<dbReference type="SUPFAM" id="SSF47240">
    <property type="entry name" value="Ferritin-like"/>
    <property type="match status" value="1"/>
</dbReference>
<dbReference type="RefSeq" id="WP_150066857.1">
    <property type="nucleotide sequence ID" value="NZ_VWPH01000005.1"/>
</dbReference>
<reference evidence="1 2" key="1">
    <citation type="submission" date="2019-09" db="EMBL/GenBank/DDBJ databases">
        <title>Draft genome sequence of the thermophilic Saccharopolyspora hirsuta VKM Ac-666T.</title>
        <authorList>
            <person name="Lobastova T.G."/>
            <person name="Fokina V."/>
            <person name="Bragin E.Y."/>
            <person name="Shtratnikova V.Y."/>
            <person name="Starodumova I.P."/>
            <person name="Tarlachkov S.V."/>
            <person name="Donova M.V."/>
        </authorList>
    </citation>
    <scope>NUCLEOTIDE SEQUENCE [LARGE SCALE GENOMIC DNA]</scope>
    <source>
        <strain evidence="1 2">VKM Ac-666</strain>
    </source>
</reference>
<evidence type="ECO:0008006" key="3">
    <source>
        <dbReference type="Google" id="ProtNLM"/>
    </source>
</evidence>
<dbReference type="PANTHER" id="PTHR30458">
    <property type="entry name" value="PHENYLACETIC ACID DEGRADATION PROTEIN PAA"/>
    <property type="match status" value="1"/>
</dbReference>
<dbReference type="InterPro" id="IPR009078">
    <property type="entry name" value="Ferritin-like_SF"/>
</dbReference>
<dbReference type="GO" id="GO:0010124">
    <property type="term" value="P:phenylacetate catabolic process"/>
    <property type="evidence" value="ECO:0007669"/>
    <property type="project" value="InterPro"/>
</dbReference>
<dbReference type="Pfam" id="PF05138">
    <property type="entry name" value="PaaA_PaaC"/>
    <property type="match status" value="1"/>
</dbReference>
<dbReference type="OrthoDB" id="5292502at2"/>
<comment type="caution">
    <text evidence="1">The sequence shown here is derived from an EMBL/GenBank/DDBJ whole genome shotgun (WGS) entry which is preliminary data.</text>
</comment>
<keyword evidence="2" id="KW-1185">Reference proteome</keyword>
<dbReference type="PANTHER" id="PTHR30458:SF2">
    <property type="entry name" value="1,2-PHENYLACETYL-COA EPOXIDASE, SUBUNIT A"/>
    <property type="match status" value="1"/>
</dbReference>
<dbReference type="EMBL" id="VWPH01000005">
    <property type="protein sequence ID" value="KAA5834556.1"/>
    <property type="molecule type" value="Genomic_DNA"/>
</dbReference>
<dbReference type="InterPro" id="IPR007814">
    <property type="entry name" value="PaaA_PaaC"/>
</dbReference>
<sequence>MDDRAAPGSATTARPAKRQKYELHDEMPDEVRAGALRFTSIQALNELIGSLIYVPWVDRAPSVQRKQMLIAKVQDEIGHGHVVARLAADLGGGWEQVLADYLAGKSFLHNVFHYEFTSWEDFGAGGLLMNSAAIAQFKSLAGGVYLPYARALKKIAREESFHYQHSADIVREVMRFGSAAQIAAVRRSFHTWLPRVLAFLGPEDSDTVHANPMWQCGLKPDSNDAVRQQWLARIVPAVRKLGVDFDRDLVRERPDGSWEYAEPDWAEVKEVVRNGGPASADRLAHARRVLERNSAARRAWKRAA</sequence>
<dbReference type="SMR" id="A0A5M7BWE2"/>
<evidence type="ECO:0000313" key="2">
    <source>
        <dbReference type="Proteomes" id="UP000323946"/>
    </source>
</evidence>
<dbReference type="AlphaFoldDB" id="A0A5M7BWE2"/>
<dbReference type="GO" id="GO:0005829">
    <property type="term" value="C:cytosol"/>
    <property type="evidence" value="ECO:0007669"/>
    <property type="project" value="TreeGrafter"/>
</dbReference>
<proteinExistence type="predicted"/>
<evidence type="ECO:0000313" key="1">
    <source>
        <dbReference type="EMBL" id="KAA5834556.1"/>
    </source>
</evidence>
<dbReference type="InterPro" id="IPR012347">
    <property type="entry name" value="Ferritin-like"/>
</dbReference>